<proteinExistence type="predicted"/>
<feature type="transmembrane region" description="Helical" evidence="2">
    <location>
        <begin position="7"/>
        <end position="29"/>
    </location>
</feature>
<name>A0A1T5MF90_9FIRM</name>
<dbReference type="AlphaFoldDB" id="A0A1T5MF90"/>
<gene>
    <name evidence="3" type="ORF">SAMN02194393_04588</name>
</gene>
<dbReference type="RefSeq" id="WP_079494998.1">
    <property type="nucleotide sequence ID" value="NZ_FUZT01000015.1"/>
</dbReference>
<keyword evidence="4" id="KW-1185">Reference proteome</keyword>
<evidence type="ECO:0000256" key="2">
    <source>
        <dbReference type="SAM" id="Phobius"/>
    </source>
</evidence>
<keyword evidence="2" id="KW-0812">Transmembrane</keyword>
<keyword evidence="2" id="KW-1133">Transmembrane helix</keyword>
<keyword evidence="2" id="KW-0472">Membrane</keyword>
<reference evidence="3 4" key="1">
    <citation type="submission" date="2017-02" db="EMBL/GenBank/DDBJ databases">
        <authorList>
            <person name="Peterson S.W."/>
        </authorList>
    </citation>
    <scope>NUCLEOTIDE SEQUENCE [LARGE SCALE GENOMIC DNA]</scope>
    <source>
        <strain evidence="3 4">M1</strain>
    </source>
</reference>
<accession>A0A1T5MF90</accession>
<feature type="region of interest" description="Disordered" evidence="1">
    <location>
        <begin position="231"/>
        <end position="271"/>
    </location>
</feature>
<sequence>MKKIKGSLALVLIAVITFSGAAFISFYLMPKFYESKKETIMIPMLIKEKDIGEKIDEKNIKMVEIGKYNLPKDVVKTIEEIKNKYVSSLSIKADRYVYKDQLSQEEPKTALKYKINDGGLAVPTDLAKAVGGLIKAGDIVEAHIVERDENSQKMIATLHDELRKLKVLKILNANGISTEAVDENYKGYEKPDFVVFDTLTDIQKKLLIEGAYNGEIHLSLLNPDNLENYKQKADMEKAPEVKKDEEKIEKEKESSNNPQTDTKEEGGFEIQ</sequence>
<evidence type="ECO:0000256" key="1">
    <source>
        <dbReference type="SAM" id="MobiDB-lite"/>
    </source>
</evidence>
<evidence type="ECO:0000313" key="4">
    <source>
        <dbReference type="Proteomes" id="UP000190285"/>
    </source>
</evidence>
<protein>
    <submittedName>
        <fullName evidence="3">Flp pilus assembly protein RcpC/CpaB</fullName>
    </submittedName>
</protein>
<dbReference type="Proteomes" id="UP000190285">
    <property type="component" value="Unassembled WGS sequence"/>
</dbReference>
<dbReference type="STRING" id="36842.SAMN02194393_04588"/>
<dbReference type="OrthoDB" id="1953381at2"/>
<feature type="compositionally biased region" description="Basic and acidic residues" evidence="1">
    <location>
        <begin position="231"/>
        <end position="254"/>
    </location>
</feature>
<dbReference type="EMBL" id="FUZT01000015">
    <property type="protein sequence ID" value="SKC86877.1"/>
    <property type="molecule type" value="Genomic_DNA"/>
</dbReference>
<evidence type="ECO:0000313" key="3">
    <source>
        <dbReference type="EMBL" id="SKC86877.1"/>
    </source>
</evidence>
<organism evidence="3 4">
    <name type="scientific">Maledivibacter halophilus</name>
    <dbReference type="NCBI Taxonomy" id="36842"/>
    <lineage>
        <taxon>Bacteria</taxon>
        <taxon>Bacillati</taxon>
        <taxon>Bacillota</taxon>
        <taxon>Clostridia</taxon>
        <taxon>Peptostreptococcales</taxon>
        <taxon>Caminicellaceae</taxon>
        <taxon>Maledivibacter</taxon>
    </lineage>
</organism>
<feature type="compositionally biased region" description="Basic and acidic residues" evidence="1">
    <location>
        <begin position="261"/>
        <end position="271"/>
    </location>
</feature>